<dbReference type="InterPro" id="IPR033670">
    <property type="entry name" value="ELOVL7"/>
</dbReference>
<dbReference type="PANTHER" id="PTHR11157">
    <property type="entry name" value="FATTY ACID ACYL TRANSFERASE-RELATED"/>
    <property type="match status" value="1"/>
</dbReference>
<keyword evidence="4 10" id="KW-0812">Transmembrane</keyword>
<dbReference type="RefSeq" id="XP_060047292.1">
    <property type="nucleotide sequence ID" value="XM_060191309.1"/>
</dbReference>
<keyword evidence="12" id="KW-1185">Reference proteome</keyword>
<dbReference type="Pfam" id="PF01151">
    <property type="entry name" value="ELO"/>
    <property type="match status" value="1"/>
</dbReference>
<evidence type="ECO:0000256" key="8">
    <source>
        <dbReference type="ARBA" id="ARBA00023136"/>
    </source>
</evidence>
<accession>A0ABM3XER9</accession>
<evidence type="ECO:0000256" key="9">
    <source>
        <dbReference type="ARBA" id="ARBA00023160"/>
    </source>
</evidence>
<gene>
    <name evidence="10 13 14 15" type="primary">ELOVL7</name>
</gene>
<keyword evidence="9 10" id="KW-0275">Fatty acid biosynthesis</keyword>
<name>A0ABM3XER9_ERIEU</name>
<feature type="short sequence motif" description="Di-lysine motif" evidence="10">
    <location>
        <begin position="277"/>
        <end position="281"/>
    </location>
</feature>
<evidence type="ECO:0000256" key="6">
    <source>
        <dbReference type="ARBA" id="ARBA00022989"/>
    </source>
</evidence>
<feature type="transmembrane region" description="Helical" evidence="10 11">
    <location>
        <begin position="118"/>
        <end position="136"/>
    </location>
</feature>
<comment type="subcellular location">
    <subcellularLocation>
        <location evidence="10">Endoplasmic reticulum membrane</location>
        <topology evidence="10">Multi-pass membrane protein</topology>
    </subcellularLocation>
    <subcellularLocation>
        <location evidence="1">Membrane</location>
        <topology evidence="1">Multi-pass membrane protein</topology>
    </subcellularLocation>
</comment>
<comment type="function">
    <text evidence="10">Catalyzes the first and rate-limiting reaction of the four reactions that constitute the long-chain fatty acids elongation cycle. This endoplasmic reticulum-bound enzymatic process allows the addition of 2 carbons to the chain of long- and very long-chain fatty acids (VLCFAs) per cycle. Condensing enzyme with higher activity toward C18 acyl-CoAs, especially C18:3(n-3) acyl-CoAs and C18:3(n-6)-CoAs. Also active toward C20:4-, C18:0-, C18:1-, C18:2- and C16:0-CoAs, and weakly toward C20:0-CoA. Little or no activity toward C22:0-, C24:0-, or C26:0-CoAs. May participate to the production of saturated and polyunsaturated VLCFAs of different chain lengths that are involved in multiple biological processes as precursors of membrane lipids and lipid mediators.</text>
</comment>
<evidence type="ECO:0000256" key="10">
    <source>
        <dbReference type="HAMAP-Rule" id="MF_03207"/>
    </source>
</evidence>
<evidence type="ECO:0000256" key="4">
    <source>
        <dbReference type="ARBA" id="ARBA00022692"/>
    </source>
</evidence>
<dbReference type="GeneID" id="103108054"/>
<evidence type="ECO:0000256" key="11">
    <source>
        <dbReference type="RuleBase" id="RU361115"/>
    </source>
</evidence>
<feature type="transmembrane region" description="Helical" evidence="10 11">
    <location>
        <begin position="233"/>
        <end position="258"/>
    </location>
</feature>
<keyword evidence="8 10" id="KW-0472">Membrane</keyword>
<organism evidence="12 14">
    <name type="scientific">Erinaceus europaeus</name>
    <name type="common">Western European hedgehog</name>
    <dbReference type="NCBI Taxonomy" id="9365"/>
    <lineage>
        <taxon>Eukaryota</taxon>
        <taxon>Metazoa</taxon>
        <taxon>Chordata</taxon>
        <taxon>Craniata</taxon>
        <taxon>Vertebrata</taxon>
        <taxon>Euteleostomi</taxon>
        <taxon>Mammalia</taxon>
        <taxon>Eutheria</taxon>
        <taxon>Laurasiatheria</taxon>
        <taxon>Eulipotyphla</taxon>
        <taxon>Erinaceidae</taxon>
        <taxon>Erinaceinae</taxon>
        <taxon>Erinaceus</taxon>
    </lineage>
</organism>
<comment type="pathway">
    <text evidence="10">Lipid metabolism; fatty acid biosynthesis.</text>
</comment>
<keyword evidence="3 10" id="KW-0808">Transferase</keyword>
<evidence type="ECO:0000256" key="2">
    <source>
        <dbReference type="ARBA" id="ARBA00022516"/>
    </source>
</evidence>
<feature type="transmembrane region" description="Helical" evidence="10 11">
    <location>
        <begin position="174"/>
        <end position="194"/>
    </location>
</feature>
<dbReference type="InterPro" id="IPR002076">
    <property type="entry name" value="ELO_fam"/>
</dbReference>
<sequence length="281" mass="33516">MVFSDLTSRTVRLYDNWIKDADPRVEDWFLMSSPLPQTIILGLYVYFVTSLGPKLMENRKPFELKKAMITYNFFIVLFSVYMCYEFVMSGWGTGYSFRCEIVDYSQSPEALRMVRTCWLYYFSKFIELLDTIFFVLRKKNSQVTFLHVFHHTIMPWTWWFGVKFAAGGLGTFHALLNTAVHVVMYCYYGLCALGPAYQKYLWWKKYLTSLQLVQFIIITIHISQYFFMEDCSYQFPVFVYIIMSYGCIFLLLFLHFWYRAYTKGQRLPKTVKNGVCKNKDH</sequence>
<dbReference type="HAMAP" id="MF_03207">
    <property type="entry name" value="VLCF_elongase_7"/>
    <property type="match status" value="1"/>
</dbReference>
<keyword evidence="5 10" id="KW-0276">Fatty acid metabolism</keyword>
<keyword evidence="10" id="KW-0256">Endoplasmic reticulum</keyword>
<evidence type="ECO:0000256" key="1">
    <source>
        <dbReference type="ARBA" id="ARBA00004141"/>
    </source>
</evidence>
<dbReference type="RefSeq" id="XP_060047294.1">
    <property type="nucleotide sequence ID" value="XM_060191311.1"/>
</dbReference>
<keyword evidence="6 10" id="KW-1133">Transmembrane helix</keyword>
<dbReference type="PROSITE" id="PS01188">
    <property type="entry name" value="ELO"/>
    <property type="match status" value="1"/>
</dbReference>
<comment type="catalytic activity">
    <reaction evidence="10 11">
        <text>a very-long-chain acyl-CoA + malonyl-CoA + H(+) = a very-long-chain 3-oxoacyl-CoA + CO2 + CoA</text>
        <dbReference type="Rhea" id="RHEA:32727"/>
        <dbReference type="ChEBI" id="CHEBI:15378"/>
        <dbReference type="ChEBI" id="CHEBI:16526"/>
        <dbReference type="ChEBI" id="CHEBI:57287"/>
        <dbReference type="ChEBI" id="CHEBI:57384"/>
        <dbReference type="ChEBI" id="CHEBI:90725"/>
        <dbReference type="ChEBI" id="CHEBI:90736"/>
        <dbReference type="EC" id="2.3.1.199"/>
    </reaction>
</comment>
<reference evidence="13 14" key="1">
    <citation type="submission" date="2025-05" db="UniProtKB">
        <authorList>
            <consortium name="RefSeq"/>
        </authorList>
    </citation>
    <scope>IDENTIFICATION</scope>
</reference>
<dbReference type="PANTHER" id="PTHR11157:SF118">
    <property type="entry name" value="ELONGATION OF VERY LONG CHAIN FATTY ACIDS PROTEIN 7"/>
    <property type="match status" value="1"/>
</dbReference>
<feature type="transmembrane region" description="Helical" evidence="10 11">
    <location>
        <begin position="143"/>
        <end position="162"/>
    </location>
</feature>
<dbReference type="InterPro" id="IPR030457">
    <property type="entry name" value="ELO_CS"/>
</dbReference>
<evidence type="ECO:0000256" key="3">
    <source>
        <dbReference type="ARBA" id="ARBA00022679"/>
    </source>
</evidence>
<evidence type="ECO:0000313" key="13">
    <source>
        <dbReference type="RefSeq" id="XP_060047292.1"/>
    </source>
</evidence>
<keyword evidence="2 10" id="KW-0444">Lipid biosynthesis</keyword>
<feature type="transmembrane region" description="Helical" evidence="10 11">
    <location>
        <begin position="69"/>
        <end position="87"/>
    </location>
</feature>
<evidence type="ECO:0000256" key="7">
    <source>
        <dbReference type="ARBA" id="ARBA00023098"/>
    </source>
</evidence>
<dbReference type="EC" id="2.3.1.199" evidence="10"/>
<dbReference type="Proteomes" id="UP001652624">
    <property type="component" value="Chromosome 5"/>
</dbReference>
<evidence type="ECO:0000313" key="12">
    <source>
        <dbReference type="Proteomes" id="UP001652624"/>
    </source>
</evidence>
<comment type="similarity">
    <text evidence="10">Belongs to the ELO family. ELOVL7 subfamily.</text>
</comment>
<proteinExistence type="inferred from homology"/>
<evidence type="ECO:0000313" key="15">
    <source>
        <dbReference type="RefSeq" id="XP_060047294.1"/>
    </source>
</evidence>
<dbReference type="RefSeq" id="XP_060047293.1">
    <property type="nucleotide sequence ID" value="XM_060191310.1"/>
</dbReference>
<evidence type="ECO:0000313" key="14">
    <source>
        <dbReference type="RefSeq" id="XP_060047293.1"/>
    </source>
</evidence>
<feature type="transmembrane region" description="Helical" evidence="10 11">
    <location>
        <begin position="206"/>
        <end position="227"/>
    </location>
</feature>
<comment type="domain">
    <text evidence="10">The C-terminal di-lysine motif may confer endoplasmic reticulum localization.</text>
</comment>
<feature type="transmembrane region" description="Helical" evidence="10 11">
    <location>
        <begin position="28"/>
        <end position="48"/>
    </location>
</feature>
<evidence type="ECO:0000256" key="5">
    <source>
        <dbReference type="ARBA" id="ARBA00022832"/>
    </source>
</evidence>
<keyword evidence="7 10" id="KW-0443">Lipid metabolism</keyword>
<protein>
    <recommendedName>
        <fullName evidence="10">Elongation of very long chain fatty acids protein 7</fullName>
        <ecNumber evidence="10">2.3.1.199</ecNumber>
    </recommendedName>
    <alternativeName>
        <fullName evidence="10">3-keto acyl-CoA synthase ELOVL7</fullName>
    </alternativeName>
    <alternativeName>
        <fullName evidence="10">ELOVL fatty acid elongase 7</fullName>
        <shortName evidence="10">ELOVL FA elongase 7</shortName>
    </alternativeName>
    <alternativeName>
        <fullName evidence="10">Very long chain 3-ketoacyl-CoA synthase 7</fullName>
    </alternativeName>
    <alternativeName>
        <fullName evidence="10">Very long chain 3-oxoacyl-CoA synthase 7</fullName>
    </alternativeName>
</protein>